<dbReference type="AlphaFoldDB" id="A0ABC9U3P8"/>
<dbReference type="EMBL" id="AWSU01000011">
    <property type="protein sequence ID" value="ERI80649.1"/>
    <property type="molecule type" value="Genomic_DNA"/>
</dbReference>
<evidence type="ECO:0000313" key="1">
    <source>
        <dbReference type="EMBL" id="ERI80649.1"/>
    </source>
</evidence>
<sequence>MYSASWDIRIYCVSKWKSIVKEKGLPAAALFCRGNNTRA</sequence>
<protein>
    <submittedName>
        <fullName evidence="1">Uncharacterized protein</fullName>
    </submittedName>
</protein>
<gene>
    <name evidence="1" type="ORF">CLOSYM_00131</name>
</gene>
<accession>A0ABC9U3P8</accession>
<organism evidence="1 2">
    <name type="scientific">[Clostridium] symbiosum ATCC 14940</name>
    <dbReference type="NCBI Taxonomy" id="411472"/>
    <lineage>
        <taxon>Bacteria</taxon>
        <taxon>Bacillati</taxon>
        <taxon>Bacillota</taxon>
        <taxon>Clostridia</taxon>
        <taxon>Lachnospirales</taxon>
        <taxon>Lachnospiraceae</taxon>
        <taxon>Otoolea</taxon>
    </lineage>
</organism>
<reference evidence="1 2" key="1">
    <citation type="submission" date="2013-07" db="EMBL/GenBank/DDBJ databases">
        <authorList>
            <person name="Weinstock G."/>
            <person name="Sodergren E."/>
            <person name="Wylie T."/>
            <person name="Fulton L."/>
            <person name="Fulton R."/>
            <person name="Fronick C."/>
            <person name="O'Laughlin M."/>
            <person name="Godfrey J."/>
            <person name="Miner T."/>
            <person name="Herter B."/>
            <person name="Appelbaum E."/>
            <person name="Cordes M."/>
            <person name="Lek S."/>
            <person name="Wollam A."/>
            <person name="Pepin K.H."/>
            <person name="Palsikar V.B."/>
            <person name="Mitreva M."/>
            <person name="Wilson R.K."/>
        </authorList>
    </citation>
    <scope>NUCLEOTIDE SEQUENCE [LARGE SCALE GENOMIC DNA]</scope>
    <source>
        <strain evidence="1 2">ATCC 14940</strain>
    </source>
</reference>
<proteinExistence type="predicted"/>
<evidence type="ECO:0000313" key="2">
    <source>
        <dbReference type="Proteomes" id="UP000016491"/>
    </source>
</evidence>
<dbReference type="Proteomes" id="UP000016491">
    <property type="component" value="Unassembled WGS sequence"/>
</dbReference>
<name>A0ABC9U3P8_CLOSY</name>
<comment type="caution">
    <text evidence="1">The sequence shown here is derived from an EMBL/GenBank/DDBJ whole genome shotgun (WGS) entry which is preliminary data.</text>
</comment>